<dbReference type="Proteomes" id="UP000093482">
    <property type="component" value="Unassembled WGS sequence"/>
</dbReference>
<dbReference type="AlphaFoldDB" id="A0A1C0YHR2"/>
<evidence type="ECO:0000313" key="1">
    <source>
        <dbReference type="EMBL" id="OCS86728.1"/>
    </source>
</evidence>
<gene>
    <name evidence="1" type="ORF">A6K76_14560</name>
</gene>
<dbReference type="EMBL" id="MATO01000061">
    <property type="protein sequence ID" value="OCS86728.1"/>
    <property type="molecule type" value="Genomic_DNA"/>
</dbReference>
<accession>A0A1C0YHR2</accession>
<keyword evidence="2" id="KW-1185">Reference proteome</keyword>
<comment type="caution">
    <text evidence="1">The sequence shown here is derived from an EMBL/GenBank/DDBJ whole genome shotgun (WGS) entry which is preliminary data.</text>
</comment>
<name>A0A1C0YHR2_9BACL</name>
<dbReference type="OrthoDB" id="9807346at2"/>
<evidence type="ECO:0000313" key="2">
    <source>
        <dbReference type="Proteomes" id="UP000093482"/>
    </source>
</evidence>
<sequence length="57" mass="6462">MKVDCFKCAYLRITWEPAHPRACEAHGFKTKQIPSAVVKQTSGMECLYFTPKRGTAK</sequence>
<reference evidence="1 2" key="1">
    <citation type="submission" date="2016-07" db="EMBL/GenBank/DDBJ databases">
        <title>Caryophanon latum genome sequencing.</title>
        <authorList>
            <person name="Verma A."/>
            <person name="Pal Y."/>
            <person name="Krishnamurthi S."/>
        </authorList>
    </citation>
    <scope>NUCLEOTIDE SEQUENCE [LARGE SCALE GENOMIC DNA]</scope>
    <source>
        <strain evidence="1 2">DSM 14151</strain>
    </source>
</reference>
<protein>
    <submittedName>
        <fullName evidence="1">Uracil-DNA glycosylase</fullName>
    </submittedName>
</protein>
<proteinExistence type="predicted"/>
<organism evidence="1 2">
    <name type="scientific">Caryophanon latum</name>
    <dbReference type="NCBI Taxonomy" id="33977"/>
    <lineage>
        <taxon>Bacteria</taxon>
        <taxon>Bacillati</taxon>
        <taxon>Bacillota</taxon>
        <taxon>Bacilli</taxon>
        <taxon>Bacillales</taxon>
        <taxon>Caryophanaceae</taxon>
        <taxon>Caryophanon</taxon>
    </lineage>
</organism>